<protein>
    <submittedName>
        <fullName evidence="2">Uncharacterized protein</fullName>
    </submittedName>
</protein>
<dbReference type="AlphaFoldDB" id="A0A0G0K4S6"/>
<dbReference type="EMBL" id="LBUT01000006">
    <property type="protein sequence ID" value="KKQ70470.1"/>
    <property type="molecule type" value="Genomic_DNA"/>
</dbReference>
<reference evidence="2 3" key="1">
    <citation type="journal article" date="2015" name="Nature">
        <title>rRNA introns, odd ribosomes, and small enigmatic genomes across a large radiation of phyla.</title>
        <authorList>
            <person name="Brown C.T."/>
            <person name="Hug L.A."/>
            <person name="Thomas B.C."/>
            <person name="Sharon I."/>
            <person name="Castelle C.J."/>
            <person name="Singh A."/>
            <person name="Wilkins M.J."/>
            <person name="Williams K.H."/>
            <person name="Banfield J.F."/>
        </authorList>
    </citation>
    <scope>NUCLEOTIDE SEQUENCE [LARGE SCALE GENOMIC DNA]</scope>
</reference>
<keyword evidence="1" id="KW-0812">Transmembrane</keyword>
<comment type="caution">
    <text evidence="2">The sequence shown here is derived from an EMBL/GenBank/DDBJ whole genome shotgun (WGS) entry which is preliminary data.</text>
</comment>
<evidence type="ECO:0000313" key="3">
    <source>
        <dbReference type="Proteomes" id="UP000034406"/>
    </source>
</evidence>
<accession>A0A0G0K4S6</accession>
<evidence type="ECO:0000313" key="2">
    <source>
        <dbReference type="EMBL" id="KKQ70470.1"/>
    </source>
</evidence>
<organism evidence="2 3">
    <name type="scientific">Candidatus Shapirobacteria bacterium GW2011_GWE2_38_30</name>
    <dbReference type="NCBI Taxonomy" id="1618490"/>
    <lineage>
        <taxon>Bacteria</taxon>
        <taxon>Candidatus Shapironibacteriota</taxon>
    </lineage>
</organism>
<dbReference type="STRING" id="1618490.US90_C0006G0023"/>
<gene>
    <name evidence="2" type="ORF">US90_C0006G0023</name>
</gene>
<keyword evidence="1" id="KW-1133">Transmembrane helix</keyword>
<keyword evidence="1" id="KW-0472">Membrane</keyword>
<feature type="transmembrane region" description="Helical" evidence="1">
    <location>
        <begin position="6"/>
        <end position="23"/>
    </location>
</feature>
<name>A0A0G0K4S6_9BACT</name>
<evidence type="ECO:0000256" key="1">
    <source>
        <dbReference type="SAM" id="Phobius"/>
    </source>
</evidence>
<dbReference type="Proteomes" id="UP000034406">
    <property type="component" value="Unassembled WGS sequence"/>
</dbReference>
<sequence length="85" mass="9557">MKNLKGITLILFVVLALFAALYLSKQTTFFSPKATTSFQQYELDSEVPVVETASDLDQQIQSLDDIDLDQIDEAIRENELDSSNL</sequence>
<proteinExistence type="predicted"/>